<keyword evidence="3" id="KW-1185">Reference proteome</keyword>
<proteinExistence type="predicted"/>
<gene>
    <name evidence="2" type="ORF">F0460_14770</name>
</gene>
<organism evidence="2 3">
    <name type="scientific">Paenimyroides baculatum</name>
    <dbReference type="NCBI Taxonomy" id="2608000"/>
    <lineage>
        <taxon>Bacteria</taxon>
        <taxon>Pseudomonadati</taxon>
        <taxon>Bacteroidota</taxon>
        <taxon>Flavobacteriia</taxon>
        <taxon>Flavobacteriales</taxon>
        <taxon>Flavobacteriaceae</taxon>
        <taxon>Paenimyroides</taxon>
    </lineage>
</organism>
<dbReference type="AlphaFoldDB" id="A0A5M6C9T4"/>
<evidence type="ECO:0000256" key="1">
    <source>
        <dbReference type="SAM" id="Coils"/>
    </source>
</evidence>
<accession>A0A5M6C9T4</accession>
<sequence length="142" mass="16639">MTKKILMIGLVLISLNSCKDRELEDLKLENESLKNELFTRNQAVYTWTVIECKIGAYTIDNGYGKKGFFKGTDDVLYWSEIEMFNNFNEDIKYQLQDQLEKKCRNRYGMELHSIQKKETFAFNSYAEASQFKDSVTNGNKNK</sequence>
<name>A0A5M6C9T4_9FLAO</name>
<dbReference type="Proteomes" id="UP000325141">
    <property type="component" value="Unassembled WGS sequence"/>
</dbReference>
<dbReference type="EMBL" id="VWSG01000015">
    <property type="protein sequence ID" value="KAA5531876.1"/>
    <property type="molecule type" value="Genomic_DNA"/>
</dbReference>
<evidence type="ECO:0000313" key="2">
    <source>
        <dbReference type="EMBL" id="KAA5531876.1"/>
    </source>
</evidence>
<protein>
    <submittedName>
        <fullName evidence="2">Uncharacterized protein</fullName>
    </submittedName>
</protein>
<feature type="coiled-coil region" evidence="1">
    <location>
        <begin position="16"/>
        <end position="43"/>
    </location>
</feature>
<dbReference type="RefSeq" id="WP_150014599.1">
    <property type="nucleotide sequence ID" value="NZ_VWSG01000015.1"/>
</dbReference>
<reference evidence="2 3" key="1">
    <citation type="submission" date="2019-09" db="EMBL/GenBank/DDBJ databases">
        <title>Genome sequence and assembly of Flavobacterium sp.</title>
        <authorList>
            <person name="Chhetri G."/>
        </authorList>
    </citation>
    <scope>NUCLEOTIDE SEQUENCE [LARGE SCALE GENOMIC DNA]</scope>
    <source>
        <strain evidence="2 3">SNL9</strain>
    </source>
</reference>
<comment type="caution">
    <text evidence="2">The sequence shown here is derived from an EMBL/GenBank/DDBJ whole genome shotgun (WGS) entry which is preliminary data.</text>
</comment>
<evidence type="ECO:0000313" key="3">
    <source>
        <dbReference type="Proteomes" id="UP000325141"/>
    </source>
</evidence>
<keyword evidence="1" id="KW-0175">Coiled coil</keyword>